<dbReference type="InterPro" id="IPR036390">
    <property type="entry name" value="WH_DNA-bd_sf"/>
</dbReference>
<feature type="domain" description="PH" evidence="3">
    <location>
        <begin position="237"/>
        <end position="353"/>
    </location>
</feature>
<dbReference type="CDD" id="cd00160">
    <property type="entry name" value="RhoGEF"/>
    <property type="match status" value="1"/>
</dbReference>
<dbReference type="SUPFAM" id="SSF48065">
    <property type="entry name" value="DBL homology domain (DH-domain)"/>
    <property type="match status" value="1"/>
</dbReference>
<feature type="domain" description="PDZ" evidence="5">
    <location>
        <begin position="483"/>
        <end position="532"/>
    </location>
</feature>
<dbReference type="InterPro" id="IPR001331">
    <property type="entry name" value="GDS_CDC24_CS"/>
</dbReference>
<dbReference type="SUPFAM" id="SSF50729">
    <property type="entry name" value="PH domain-like"/>
    <property type="match status" value="1"/>
</dbReference>
<dbReference type="SMART" id="SM00233">
    <property type="entry name" value="PH"/>
    <property type="match status" value="1"/>
</dbReference>
<dbReference type="Proteomes" id="UP000002494">
    <property type="component" value="Chromosome 5"/>
</dbReference>
<feature type="region of interest" description="Disordered" evidence="2">
    <location>
        <begin position="1472"/>
        <end position="1497"/>
    </location>
</feature>
<evidence type="ECO:0000313" key="7">
    <source>
        <dbReference type="Ensembl" id="ENSRNOP00000101430.1"/>
    </source>
</evidence>
<reference evidence="7" key="3">
    <citation type="submission" date="2025-09" db="UniProtKB">
        <authorList>
            <consortium name="Ensembl"/>
        </authorList>
    </citation>
    <scope>IDENTIFICATION</scope>
    <source>
        <strain evidence="7">Brown Norway</strain>
    </source>
</reference>
<dbReference type="Gene3D" id="2.30.42.10">
    <property type="match status" value="2"/>
</dbReference>
<dbReference type="InterPro" id="IPR035899">
    <property type="entry name" value="DBL_dom_sf"/>
</dbReference>
<dbReference type="RGD" id="1307865">
    <property type="gene designation" value="Prex2"/>
</dbReference>
<feature type="domain" description="DEP" evidence="6">
    <location>
        <begin position="382"/>
        <end position="457"/>
    </location>
</feature>
<dbReference type="Gene3D" id="2.30.29.30">
    <property type="entry name" value="Pleckstrin-homology domain (PH domain)/Phosphotyrosine-binding domain (PTB)"/>
    <property type="match status" value="1"/>
</dbReference>
<dbReference type="Pfam" id="PF00610">
    <property type="entry name" value="DEP"/>
    <property type="match status" value="1"/>
</dbReference>
<dbReference type="SMART" id="SM00049">
    <property type="entry name" value="DEP"/>
    <property type="match status" value="1"/>
</dbReference>
<reference evidence="7" key="2">
    <citation type="submission" date="2025-08" db="UniProtKB">
        <authorList>
            <consortium name="Ensembl"/>
        </authorList>
    </citation>
    <scope>IDENTIFICATION</scope>
    <source>
        <strain evidence="7">Brown Norway</strain>
    </source>
</reference>
<dbReference type="SMART" id="SM00228">
    <property type="entry name" value="PDZ"/>
    <property type="match status" value="2"/>
</dbReference>
<dbReference type="Pfam" id="PF22697">
    <property type="entry name" value="SOS1_NGEF_PH"/>
    <property type="match status" value="1"/>
</dbReference>
<dbReference type="Ensembl" id="ENSRNOT00000159871.1">
    <property type="protein sequence ID" value="ENSRNOP00000101430.1"/>
    <property type="gene ID" value="ENSRNOG00000005391.9"/>
</dbReference>
<dbReference type="Pfam" id="PF00621">
    <property type="entry name" value="RhoGEF"/>
    <property type="match status" value="1"/>
</dbReference>
<dbReference type="PROSITE" id="PS00741">
    <property type="entry name" value="DH_1"/>
    <property type="match status" value="1"/>
</dbReference>
<dbReference type="InterPro" id="IPR000591">
    <property type="entry name" value="DEP_dom"/>
</dbReference>
<organism evidence="7 8">
    <name type="scientific">Rattus norvegicus</name>
    <name type="common">Rat</name>
    <dbReference type="NCBI Taxonomy" id="10116"/>
    <lineage>
        <taxon>Eukaryota</taxon>
        <taxon>Metazoa</taxon>
        <taxon>Chordata</taxon>
        <taxon>Craniata</taxon>
        <taxon>Vertebrata</taxon>
        <taxon>Euteleostomi</taxon>
        <taxon>Mammalia</taxon>
        <taxon>Eutheria</taxon>
        <taxon>Euarchontoglires</taxon>
        <taxon>Glires</taxon>
        <taxon>Rodentia</taxon>
        <taxon>Myomorpha</taxon>
        <taxon>Muroidea</taxon>
        <taxon>Muridae</taxon>
        <taxon>Murinae</taxon>
        <taxon>Rattus</taxon>
    </lineage>
</organism>
<dbReference type="InterPro" id="IPR000219">
    <property type="entry name" value="DH_dom"/>
</dbReference>
<evidence type="ECO:0000259" key="4">
    <source>
        <dbReference type="PROSITE" id="PS50010"/>
    </source>
</evidence>
<dbReference type="Gene3D" id="1.10.10.10">
    <property type="entry name" value="Winged helix-like DNA-binding domain superfamily/Winged helix DNA-binding domain"/>
    <property type="match status" value="1"/>
</dbReference>
<evidence type="ECO:0000259" key="5">
    <source>
        <dbReference type="PROSITE" id="PS50106"/>
    </source>
</evidence>
<accession>A0ABK0LME6</accession>
<dbReference type="InterPro" id="IPR055251">
    <property type="entry name" value="SOS1_NGEF_PH"/>
</dbReference>
<dbReference type="PROSITE" id="PS50106">
    <property type="entry name" value="PDZ"/>
    <property type="match status" value="2"/>
</dbReference>
<dbReference type="InterPro" id="IPR011993">
    <property type="entry name" value="PH-like_dom_sf"/>
</dbReference>
<dbReference type="SUPFAM" id="SSF50156">
    <property type="entry name" value="PDZ domain-like"/>
    <property type="match status" value="2"/>
</dbReference>
<keyword evidence="1" id="KW-0344">Guanine-nucleotide releasing factor</keyword>
<name>A0ABK0LME6_RAT</name>
<feature type="domain" description="PDZ" evidence="5">
    <location>
        <begin position="568"/>
        <end position="627"/>
    </location>
</feature>
<dbReference type="InterPro" id="IPR001478">
    <property type="entry name" value="PDZ"/>
</dbReference>
<dbReference type="InterPro" id="IPR036388">
    <property type="entry name" value="WH-like_DNA-bd_sf"/>
</dbReference>
<evidence type="ECO:0000259" key="6">
    <source>
        <dbReference type="PROSITE" id="PS50186"/>
    </source>
</evidence>
<dbReference type="PROSITE" id="PS50003">
    <property type="entry name" value="PH_DOMAIN"/>
    <property type="match status" value="1"/>
</dbReference>
<dbReference type="InterPro" id="IPR036034">
    <property type="entry name" value="PDZ_sf"/>
</dbReference>
<evidence type="ECO:0000256" key="1">
    <source>
        <dbReference type="ARBA" id="ARBA00022658"/>
    </source>
</evidence>
<dbReference type="PANTHER" id="PTHR22829">
    <property type="entry name" value="DEP DOMAIN PROTEIN"/>
    <property type="match status" value="1"/>
</dbReference>
<dbReference type="CDD" id="cd06710">
    <property type="entry name" value="PDZ_RGS12-like"/>
    <property type="match status" value="1"/>
</dbReference>
<evidence type="ECO:0000313" key="8">
    <source>
        <dbReference type="Proteomes" id="UP000002494"/>
    </source>
</evidence>
<sequence length="1497" mass="169703">MSDESARDADKQLRLRVCVLSELQKTERDYVGTLEFLVSAFLHRMNQCAAAKLDKNVTEETVKMLFSNIEEILAVHKEFLKVVEECLHPEPNAQQEVGTCFLNFKDKFRIYDEYCSNHEKAQKLLLELNKIRTIRTFLLNCMLLGGRKNTDVPLEGYLVTPIQRICKYPLLLKELLKRTPRKHSDYTAVMEALQAMKAVCSNINEAKRQMEKLEVLEEWQAHIEGWEGSNITDTCTEMLMCGVLMKISSGNIQERVFFLFDNLLVYCKRKHRRLKNSKASTDGHRYVFRGRINTEVMEVENVDDGTADFHSSGHIVVNGWKIHNTAKNKWFVCMAKSPEEKHEWFEAILKERERRKGLKLGMEQDTWVMISEQGEKLYKMMCKQGNLIKDRKRKLTTFPKCFLGSEFVSWLLEIGEIHRPEEGVHLGQALLENGIIHHVLEKSEFKDEPLLFRFFADEEMEGSNMKHRLMKHDLKVVENVIAKSLLIKSNEGSYGFGLEDKNKVPIIKLVEKGSNAEMAGMEVGKKIFAINGDLVFLRPFPEVDCFLKSCLNSRKPLRVLVSTKPRETVKIPDSADGLGFQIRGFGPSVVHAVGRGTVAAAAGLHPGQCIIKVNGINVSKETHASVIAHVTACRKYKRPMKQDSIQWVYDSLESAQEDIQKSHSKPPGDEAGDVFDCKVEDVMDKFNTLAIIDGKKEHVSLTVDNVHLEYGVVYEYDSTAGTKCNVVEKMVEPKGFFSLTAKILEALAKSDEHFVQNCTSLNSLNEVIATDLQSKFTSMCSERVEHVCHRISSYGRFSRVLKNRAWPTFKQAKAKMSPLHSSDFCPTNCHVNVMEVSYPKASASLGSAFGVQLDSRKHNSHDKENRSADPGKLSPMVYIQHTITTMAAPSGLSLGHKDGHGLRYLLKEEDLETQDIYHKLLGKLQTALKEVEMCVCQIDDLLSSITYSPKLERKTTEYVIPTDSDNEKGERNSKRVCFNVAGDEQEDSGHDTVSNRDSYSDCNSNRNSIASFTSICSSQCSSYFHSDEMDSGDELPTSIRISHDKQDKIHTCLEQLFIQLDSITNLLKGRAVVRAFEQTKYLTPGRGLQEFQQEMEAKLSCPRRLRLHLKQDPWNLPSGVRALAQSFRKYVEEVKCRILLALLEYSDSETQLRRDMVFCQSLVATVCAFSEQLMAALNQMFDNSKENEMETWEASRRWLDQIANAGVLFHFQSLLSPNLKDEQAMLEDTLVALFDLEKVSFFFKPSEEEPLVANVPLTYQVEGSRQALKVVFYMDSYHFEQLPQRLKNGGGFKIHPVLFSQALESMEGYCYRDNISVEEFQAQINTASLEKVKQYNQKLRAFYLDKSNSPPNATSKAAYIEKLMRPLNALDELYRLVTSFIRSKRIAACVNTPCSASGVGLLSVSSELCDRLGACHIIMCSSGVHRCTLSVTLEQAITLARSHGLPPRYIMQATDVMRKQGARVQNTAKNLGVRDRTPQSAPRLYKLCEPPPPVGDE</sequence>
<dbReference type="PROSITE" id="PS50010">
    <property type="entry name" value="DH_2"/>
    <property type="match status" value="1"/>
</dbReference>
<dbReference type="PROSITE" id="PS50186">
    <property type="entry name" value="DEP"/>
    <property type="match status" value="1"/>
</dbReference>
<dbReference type="Gene3D" id="1.20.900.10">
    <property type="entry name" value="Dbl homology (DH) domain"/>
    <property type="match status" value="1"/>
</dbReference>
<dbReference type="GeneTree" id="ENSGT00940000155894"/>
<dbReference type="Pfam" id="PF00595">
    <property type="entry name" value="PDZ"/>
    <property type="match status" value="1"/>
</dbReference>
<dbReference type="CDD" id="cd01224">
    <property type="entry name" value="PH_Collybistin_ASEF"/>
    <property type="match status" value="1"/>
</dbReference>
<dbReference type="InterPro" id="IPR051832">
    <property type="entry name" value="mTOR-Rac_regulators"/>
</dbReference>
<dbReference type="PANTHER" id="PTHR22829:SF1">
    <property type="entry name" value="PHOSPHATIDYLINOSITOL 3,4,5-TRISPHOSPHATE-DEPENDENT RAC EXCHANGER 2 PROTEIN"/>
    <property type="match status" value="1"/>
</dbReference>
<evidence type="ECO:0000256" key="2">
    <source>
        <dbReference type="SAM" id="MobiDB-lite"/>
    </source>
</evidence>
<evidence type="ECO:0000259" key="3">
    <source>
        <dbReference type="PROSITE" id="PS50003"/>
    </source>
</evidence>
<dbReference type="InterPro" id="IPR001849">
    <property type="entry name" value="PH_domain"/>
</dbReference>
<protein>
    <submittedName>
        <fullName evidence="7">Phosphatidylinositol-3,4,5-trisphosphate-dependent Rac exchange factor 2</fullName>
    </submittedName>
</protein>
<keyword evidence="8" id="KW-1185">Reference proteome</keyword>
<dbReference type="SMART" id="SM00325">
    <property type="entry name" value="RhoGEF"/>
    <property type="match status" value="1"/>
</dbReference>
<gene>
    <name evidence="7" type="primary">Prex2</name>
</gene>
<dbReference type="SUPFAM" id="SSF46785">
    <property type="entry name" value="Winged helix' DNA-binding domain"/>
    <property type="match status" value="1"/>
</dbReference>
<reference evidence="7" key="1">
    <citation type="submission" date="2024-01" db="EMBL/GenBank/DDBJ databases">
        <title>GRCr8: a new rat reference genome assembly contstructed from accurate long reads and long range scaffolding.</title>
        <authorList>
            <person name="Doris P.A."/>
            <person name="Kalbfleisch T."/>
            <person name="Li K."/>
            <person name="Howe K."/>
            <person name="Wood J."/>
        </authorList>
    </citation>
    <scope>NUCLEOTIDE SEQUENCE [LARGE SCALE GENOMIC DNA]</scope>
    <source>
        <strain evidence="7">Brown Norway</strain>
    </source>
</reference>
<feature type="domain" description="DH" evidence="4">
    <location>
        <begin position="15"/>
        <end position="206"/>
    </location>
</feature>
<proteinExistence type="predicted"/>